<name>A0A0B4XBX5_9HYPH</name>
<proteinExistence type="predicted"/>
<dbReference type="KEGG" id="rga:RGR602_PB00478"/>
<keyword evidence="2" id="KW-1185">Reference proteome</keyword>
<accession>A0A0B4XBX5</accession>
<geneLocation type="plasmid" evidence="1 2">
    <name>pRgalR602b</name>
</geneLocation>
<evidence type="ECO:0000313" key="2">
    <source>
        <dbReference type="Proteomes" id="UP000031368"/>
    </source>
</evidence>
<dbReference type="Proteomes" id="UP000031368">
    <property type="component" value="Plasmid pRgalR602b"/>
</dbReference>
<keyword evidence="1" id="KW-0614">Plasmid</keyword>
<protein>
    <submittedName>
        <fullName evidence="1">Uncharacterized protein</fullName>
    </submittedName>
</protein>
<dbReference type="EMBL" id="CP006879">
    <property type="protein sequence ID" value="AJD44007.1"/>
    <property type="molecule type" value="Genomic_DNA"/>
</dbReference>
<sequence>MENNMGQPFVPGHMTLVAIGEGERDRLGQILWRDAAKVIEIPLSKDVTAARSVPKVGVSSVLSEV</sequence>
<organism evidence="1 2">
    <name type="scientific">Rhizobium gallicum bv. gallicum R602sp</name>
    <dbReference type="NCBI Taxonomy" id="1041138"/>
    <lineage>
        <taxon>Bacteria</taxon>
        <taxon>Pseudomonadati</taxon>
        <taxon>Pseudomonadota</taxon>
        <taxon>Alphaproteobacteria</taxon>
        <taxon>Hyphomicrobiales</taxon>
        <taxon>Rhizobiaceae</taxon>
        <taxon>Rhizobium/Agrobacterium group</taxon>
        <taxon>Rhizobium</taxon>
    </lineage>
</organism>
<dbReference type="HOGENOM" id="CLU_2846787_0_0_5"/>
<reference evidence="1 2" key="1">
    <citation type="submission" date="2013-11" db="EMBL/GenBank/DDBJ databases">
        <title>Complete genome sequence of Rhizobium gallicum bv. gallicum R602.</title>
        <authorList>
            <person name="Bustos P."/>
            <person name="Santamaria R.I."/>
            <person name="Lozano L."/>
            <person name="Acosta J.L."/>
            <person name="Ormeno-Orrillo E."/>
            <person name="Rogel M.A."/>
            <person name="Romero D."/>
            <person name="Cevallos M.A."/>
            <person name="Martinez-Romero E."/>
            <person name="Gonzalez V."/>
        </authorList>
    </citation>
    <scope>NUCLEOTIDE SEQUENCE [LARGE SCALE GENOMIC DNA]</scope>
    <source>
        <strain evidence="1 2">R602</strain>
        <plasmid evidence="1 2">pRgalR602b</plasmid>
    </source>
</reference>
<gene>
    <name evidence="1" type="ORF">RGR602_PB00478</name>
</gene>
<evidence type="ECO:0000313" key="1">
    <source>
        <dbReference type="EMBL" id="AJD44007.1"/>
    </source>
</evidence>
<dbReference type="AlphaFoldDB" id="A0A0B4XBX5"/>